<gene>
    <name evidence="2" type="ORF">V2J94_26990</name>
</gene>
<organism evidence="2 3">
    <name type="scientific">Streptomyces asiaticus subsp. ignotus</name>
    <dbReference type="NCBI Taxonomy" id="3098222"/>
    <lineage>
        <taxon>Bacteria</taxon>
        <taxon>Bacillati</taxon>
        <taxon>Actinomycetota</taxon>
        <taxon>Actinomycetes</taxon>
        <taxon>Kitasatosporales</taxon>
        <taxon>Streptomycetaceae</taxon>
        <taxon>Streptomyces</taxon>
        <taxon>Streptomyces violaceusniger group</taxon>
    </lineage>
</organism>
<dbReference type="EMBL" id="JAZBJO010000018">
    <property type="protein sequence ID" value="MEE4595486.1"/>
    <property type="molecule type" value="Genomic_DNA"/>
</dbReference>
<comment type="caution">
    <text evidence="2">The sequence shown here is derived from an EMBL/GenBank/DDBJ whole genome shotgun (WGS) entry which is preliminary data.</text>
</comment>
<feature type="compositionally biased region" description="Polar residues" evidence="1">
    <location>
        <begin position="19"/>
        <end position="29"/>
    </location>
</feature>
<dbReference type="RefSeq" id="WP_330811616.1">
    <property type="nucleotide sequence ID" value="NZ_JAZBJO010000018.1"/>
</dbReference>
<name>A0ABU7Q494_9ACTN</name>
<evidence type="ECO:0000313" key="3">
    <source>
        <dbReference type="Proteomes" id="UP001354709"/>
    </source>
</evidence>
<reference evidence="2 3" key="1">
    <citation type="submission" date="2023-11" db="EMBL/GenBank/DDBJ databases">
        <title>30 novel species of actinomycetes from the DSMZ collection.</title>
        <authorList>
            <person name="Nouioui I."/>
        </authorList>
    </citation>
    <scope>NUCLEOTIDE SEQUENCE [LARGE SCALE GENOMIC DNA]</scope>
    <source>
        <strain evidence="2 3">DSM 41524</strain>
    </source>
</reference>
<keyword evidence="3" id="KW-1185">Reference proteome</keyword>
<dbReference type="Proteomes" id="UP001354709">
    <property type="component" value="Unassembled WGS sequence"/>
</dbReference>
<evidence type="ECO:0008006" key="4">
    <source>
        <dbReference type="Google" id="ProtNLM"/>
    </source>
</evidence>
<accession>A0ABU7Q494</accession>
<feature type="region of interest" description="Disordered" evidence="1">
    <location>
        <begin position="18"/>
        <end position="62"/>
    </location>
</feature>
<sequence>MSAQGVAGHLAFGAVDQGATVSQGDTGTASVAAEKVSGGGVEARGDHHNGDHDPSHPAHECLMGQPQYGSGWVAPCPAVFSRASAPVAVSSGMTGLVRSASGGCASTDSAARVVLRI</sequence>
<evidence type="ECO:0000256" key="1">
    <source>
        <dbReference type="SAM" id="MobiDB-lite"/>
    </source>
</evidence>
<proteinExistence type="predicted"/>
<evidence type="ECO:0000313" key="2">
    <source>
        <dbReference type="EMBL" id="MEE4595486.1"/>
    </source>
</evidence>
<feature type="compositionally biased region" description="Basic and acidic residues" evidence="1">
    <location>
        <begin position="43"/>
        <end position="59"/>
    </location>
</feature>
<protein>
    <recommendedName>
        <fullName evidence="4">Chaplin domain-containing protein</fullName>
    </recommendedName>
</protein>